<organism evidence="2 3">
    <name type="scientific">Prunus armeniaca</name>
    <name type="common">Apricot</name>
    <name type="synonym">Armeniaca vulgaris</name>
    <dbReference type="NCBI Taxonomy" id="36596"/>
    <lineage>
        <taxon>Eukaryota</taxon>
        <taxon>Viridiplantae</taxon>
        <taxon>Streptophyta</taxon>
        <taxon>Embryophyta</taxon>
        <taxon>Tracheophyta</taxon>
        <taxon>Spermatophyta</taxon>
        <taxon>Magnoliopsida</taxon>
        <taxon>eudicotyledons</taxon>
        <taxon>Gunneridae</taxon>
        <taxon>Pentapetalae</taxon>
        <taxon>rosids</taxon>
        <taxon>fabids</taxon>
        <taxon>Rosales</taxon>
        <taxon>Rosaceae</taxon>
        <taxon>Amygdaloideae</taxon>
        <taxon>Amygdaleae</taxon>
        <taxon>Prunus</taxon>
    </lineage>
</organism>
<proteinExistence type="predicted"/>
<accession>A0A6J5Y338</accession>
<sequence length="99" mass="10466">MRTTKSNWNTKLGLLEREPAMQFSATLHLALFINSHVTNVFFANGVGPLQTVAGRRWAVVVAGAGGTGHRNSDGGDRNQHRDSGGGGQRGIPAMVVGLI</sequence>
<name>A0A6J5Y338_PRUAR</name>
<keyword evidence="3" id="KW-1185">Reference proteome</keyword>
<feature type="region of interest" description="Disordered" evidence="1">
    <location>
        <begin position="65"/>
        <end position="99"/>
    </location>
</feature>
<evidence type="ECO:0000313" key="2">
    <source>
        <dbReference type="EMBL" id="CAB4318355.1"/>
    </source>
</evidence>
<dbReference type="AlphaFoldDB" id="A0A6J5Y338"/>
<feature type="compositionally biased region" description="Basic and acidic residues" evidence="1">
    <location>
        <begin position="70"/>
        <end position="83"/>
    </location>
</feature>
<protein>
    <submittedName>
        <fullName evidence="2">Uncharacterized protein</fullName>
    </submittedName>
</protein>
<evidence type="ECO:0000313" key="3">
    <source>
        <dbReference type="Proteomes" id="UP000507245"/>
    </source>
</evidence>
<evidence type="ECO:0000256" key="1">
    <source>
        <dbReference type="SAM" id="MobiDB-lite"/>
    </source>
</evidence>
<dbReference type="EMBL" id="CAEKKB010000007">
    <property type="protein sequence ID" value="CAB4318355.1"/>
    <property type="molecule type" value="Genomic_DNA"/>
</dbReference>
<gene>
    <name evidence="2" type="ORF">ORAREDHAP_LOCUS45393</name>
</gene>
<dbReference type="Proteomes" id="UP000507245">
    <property type="component" value="Unassembled WGS sequence"/>
</dbReference>
<reference evidence="3" key="1">
    <citation type="journal article" date="2020" name="Genome Biol.">
        <title>Gamete binning: chromosome-level and haplotype-resolved genome assembly enabled by high-throughput single-cell sequencing of gamete genomes.</title>
        <authorList>
            <person name="Campoy J.A."/>
            <person name="Sun H."/>
            <person name="Goel M."/>
            <person name="Jiao W.-B."/>
            <person name="Folz-Donahue K."/>
            <person name="Wang N."/>
            <person name="Rubio M."/>
            <person name="Liu C."/>
            <person name="Kukat C."/>
            <person name="Ruiz D."/>
            <person name="Huettel B."/>
            <person name="Schneeberger K."/>
        </authorList>
    </citation>
    <scope>NUCLEOTIDE SEQUENCE [LARGE SCALE GENOMIC DNA]</scope>
    <source>
        <strain evidence="3">cv. Rojo Pasion</strain>
    </source>
</reference>